<feature type="domain" description="SMP-30/Gluconolactonase/LRE-like region" evidence="4">
    <location>
        <begin position="23"/>
        <end position="277"/>
    </location>
</feature>
<comment type="caution">
    <text evidence="5">The sequence shown here is derived from an EMBL/GenBank/DDBJ whole genome shotgun (WGS) entry which is preliminary data.</text>
</comment>
<feature type="binding site" evidence="3">
    <location>
        <position position="25"/>
    </location>
    <ligand>
        <name>a divalent metal cation</name>
        <dbReference type="ChEBI" id="CHEBI:60240"/>
    </ligand>
</feature>
<dbReference type="Gene3D" id="2.120.10.30">
    <property type="entry name" value="TolB, C-terminal domain"/>
    <property type="match status" value="1"/>
</dbReference>
<dbReference type="PANTHER" id="PTHR10907">
    <property type="entry name" value="REGUCALCIN"/>
    <property type="match status" value="1"/>
</dbReference>
<reference evidence="5" key="2">
    <citation type="submission" date="2023-06" db="EMBL/GenBank/DDBJ databases">
        <authorList>
            <consortium name="Lawrence Berkeley National Laboratory"/>
            <person name="Haridas S."/>
            <person name="Hensen N."/>
            <person name="Bonometti L."/>
            <person name="Westerberg I."/>
            <person name="Brannstrom I.O."/>
            <person name="Guillou S."/>
            <person name="Cros-Aarteil S."/>
            <person name="Calhoun S."/>
            <person name="Kuo A."/>
            <person name="Mondo S."/>
            <person name="Pangilinan J."/>
            <person name="Riley R."/>
            <person name="LaButti K."/>
            <person name="Andreopoulos B."/>
            <person name="Lipzen A."/>
            <person name="Chen C."/>
            <person name="Yanf M."/>
            <person name="Daum C."/>
            <person name="Ng V."/>
            <person name="Clum A."/>
            <person name="Steindorff A."/>
            <person name="Ohm R."/>
            <person name="Martin F."/>
            <person name="Silar P."/>
            <person name="Natvig D."/>
            <person name="Lalanne C."/>
            <person name="Gautier V."/>
            <person name="Ament-velasquez S.L."/>
            <person name="Kruys A."/>
            <person name="Hutchinson M.I."/>
            <person name="Powell A.J."/>
            <person name="Barry K."/>
            <person name="Miller A.N."/>
            <person name="Grigoriev I.V."/>
            <person name="Debuchy R."/>
            <person name="Gladieux P."/>
            <person name="Thoren M.H."/>
            <person name="Johannesson H."/>
        </authorList>
    </citation>
    <scope>NUCLEOTIDE SEQUENCE</scope>
    <source>
        <strain evidence="5">CBS 232.78</strain>
    </source>
</reference>
<accession>A0AAE0KFZ4</accession>
<dbReference type="AlphaFoldDB" id="A0AAE0KFZ4"/>
<sequence>MAGTENFQEWHVTEPYLNLHCLLGEGPYFEPAANTLRFVDIKQKRIHTVSLAEEGQPGSSLKTLQLDVPVTVTANVQGRDPQDSIVVGLKYGLALLDRKTGQYEYLNRFAHDGGEKKDARIRSNDGAVDPHGRFWLGTMTDFGLGDFQPEGSLFRFDRGKTRNPIRTGLTIPNSIGWSPDSKTMYFTHSSDRQVLAWDYSAADGSLSNERVFYQHDGPGEPDGFRIDTNGNIWHAVWGESRIIKLSPEGKIVGQVKLPTKHITCCEFVGTELFITCADDNEGEGDSKKYGGGLFKVDVGVAGLPHHDFKLWG</sequence>
<dbReference type="SUPFAM" id="SSF63829">
    <property type="entry name" value="Calcium-dependent phosphotriesterase"/>
    <property type="match status" value="1"/>
</dbReference>
<evidence type="ECO:0000256" key="2">
    <source>
        <dbReference type="PIRSR" id="PIRSR605511-1"/>
    </source>
</evidence>
<dbReference type="PANTHER" id="PTHR10907:SF47">
    <property type="entry name" value="REGUCALCIN"/>
    <property type="match status" value="1"/>
</dbReference>
<keyword evidence="3" id="KW-0479">Metal-binding</keyword>
<evidence type="ECO:0000313" key="6">
    <source>
        <dbReference type="Proteomes" id="UP001285441"/>
    </source>
</evidence>
<keyword evidence="3" id="KW-0862">Zinc</keyword>
<evidence type="ECO:0000256" key="1">
    <source>
        <dbReference type="ARBA" id="ARBA00008853"/>
    </source>
</evidence>
<dbReference type="Proteomes" id="UP001285441">
    <property type="component" value="Unassembled WGS sequence"/>
</dbReference>
<evidence type="ECO:0000256" key="3">
    <source>
        <dbReference type="PIRSR" id="PIRSR605511-2"/>
    </source>
</evidence>
<organism evidence="5 6">
    <name type="scientific">Podospora didyma</name>
    <dbReference type="NCBI Taxonomy" id="330526"/>
    <lineage>
        <taxon>Eukaryota</taxon>
        <taxon>Fungi</taxon>
        <taxon>Dikarya</taxon>
        <taxon>Ascomycota</taxon>
        <taxon>Pezizomycotina</taxon>
        <taxon>Sordariomycetes</taxon>
        <taxon>Sordariomycetidae</taxon>
        <taxon>Sordariales</taxon>
        <taxon>Podosporaceae</taxon>
        <taxon>Podospora</taxon>
    </lineage>
</organism>
<feature type="binding site" evidence="3">
    <location>
        <position position="122"/>
    </location>
    <ligand>
        <name>substrate</name>
    </ligand>
</feature>
<dbReference type="EMBL" id="JAULSW010000007">
    <property type="protein sequence ID" value="KAK3375140.1"/>
    <property type="molecule type" value="Genomic_DNA"/>
</dbReference>
<feature type="binding site" evidence="3">
    <location>
        <position position="222"/>
    </location>
    <ligand>
        <name>a divalent metal cation</name>
        <dbReference type="ChEBI" id="CHEBI:60240"/>
    </ligand>
</feature>
<name>A0AAE0KFZ4_9PEZI</name>
<dbReference type="Pfam" id="PF08450">
    <property type="entry name" value="SGL"/>
    <property type="match status" value="1"/>
</dbReference>
<comment type="cofactor">
    <cofactor evidence="3">
        <name>Zn(2+)</name>
        <dbReference type="ChEBI" id="CHEBI:29105"/>
    </cofactor>
    <text evidence="3">Binds 1 divalent metal cation per subunit.</text>
</comment>
<feature type="binding site" evidence="3">
    <location>
        <position position="173"/>
    </location>
    <ligand>
        <name>a divalent metal cation</name>
        <dbReference type="ChEBI" id="CHEBI:60240"/>
    </ligand>
</feature>
<protein>
    <recommendedName>
        <fullName evidence="4">SMP-30/Gluconolactonase/LRE-like region domain-containing protein</fullName>
    </recommendedName>
</protein>
<dbReference type="InterPro" id="IPR013658">
    <property type="entry name" value="SGL"/>
</dbReference>
<dbReference type="PRINTS" id="PR01790">
    <property type="entry name" value="SMP30FAMILY"/>
</dbReference>
<proteinExistence type="inferred from homology"/>
<reference evidence="5" key="1">
    <citation type="journal article" date="2023" name="Mol. Phylogenet. Evol.">
        <title>Genome-scale phylogeny and comparative genomics of the fungal order Sordariales.</title>
        <authorList>
            <person name="Hensen N."/>
            <person name="Bonometti L."/>
            <person name="Westerberg I."/>
            <person name="Brannstrom I.O."/>
            <person name="Guillou S."/>
            <person name="Cros-Aarteil S."/>
            <person name="Calhoun S."/>
            <person name="Haridas S."/>
            <person name="Kuo A."/>
            <person name="Mondo S."/>
            <person name="Pangilinan J."/>
            <person name="Riley R."/>
            <person name="LaButti K."/>
            <person name="Andreopoulos B."/>
            <person name="Lipzen A."/>
            <person name="Chen C."/>
            <person name="Yan M."/>
            <person name="Daum C."/>
            <person name="Ng V."/>
            <person name="Clum A."/>
            <person name="Steindorff A."/>
            <person name="Ohm R.A."/>
            <person name="Martin F."/>
            <person name="Silar P."/>
            <person name="Natvig D.O."/>
            <person name="Lalanne C."/>
            <person name="Gautier V."/>
            <person name="Ament-Velasquez S.L."/>
            <person name="Kruys A."/>
            <person name="Hutchinson M.I."/>
            <person name="Powell A.J."/>
            <person name="Barry K."/>
            <person name="Miller A.N."/>
            <person name="Grigoriev I.V."/>
            <person name="Debuchy R."/>
            <person name="Gladieux P."/>
            <person name="Hiltunen Thoren M."/>
            <person name="Johannesson H."/>
        </authorList>
    </citation>
    <scope>NUCLEOTIDE SEQUENCE</scope>
    <source>
        <strain evidence="5">CBS 232.78</strain>
    </source>
</reference>
<comment type="similarity">
    <text evidence="1">Belongs to the SMP-30/CGR1 family.</text>
</comment>
<dbReference type="InterPro" id="IPR005511">
    <property type="entry name" value="SMP-30"/>
</dbReference>
<gene>
    <name evidence="5" type="ORF">B0H63DRAFT_268390</name>
</gene>
<keyword evidence="6" id="KW-1185">Reference proteome</keyword>
<dbReference type="InterPro" id="IPR011042">
    <property type="entry name" value="6-blade_b-propeller_TolB-like"/>
</dbReference>
<feature type="binding site" evidence="3">
    <location>
        <position position="124"/>
    </location>
    <ligand>
        <name>substrate</name>
    </ligand>
</feature>
<evidence type="ECO:0000313" key="5">
    <source>
        <dbReference type="EMBL" id="KAK3375140.1"/>
    </source>
</evidence>
<evidence type="ECO:0000259" key="4">
    <source>
        <dbReference type="Pfam" id="PF08450"/>
    </source>
</evidence>
<dbReference type="GO" id="GO:0005509">
    <property type="term" value="F:calcium ion binding"/>
    <property type="evidence" value="ECO:0007669"/>
    <property type="project" value="TreeGrafter"/>
</dbReference>
<dbReference type="GO" id="GO:0004341">
    <property type="term" value="F:gluconolactonase activity"/>
    <property type="evidence" value="ECO:0007669"/>
    <property type="project" value="TreeGrafter"/>
</dbReference>
<feature type="active site" description="Proton donor/acceptor" evidence="2">
    <location>
        <position position="222"/>
    </location>
</feature>